<reference evidence="1 2" key="1">
    <citation type="journal article" date="2016" name="Genome Biol. Evol.">
        <title>Comparative Genomic Analyses of the Moraxella catarrhalis Serosensitive and Seroresistant Lineages Demonstrate Their Independent Evolution.</title>
        <authorList>
            <person name="Earl J.P."/>
            <person name="de Vries S.P."/>
            <person name="Ahmed A."/>
            <person name="Powell E."/>
            <person name="Schultz M.P."/>
            <person name="Hermans P.W."/>
            <person name="Hill D.J."/>
            <person name="Zhou Z."/>
            <person name="Constantinidou C.I."/>
            <person name="Hu F.Z."/>
            <person name="Bootsma H.J."/>
            <person name="Ehrlich G.D."/>
        </authorList>
    </citation>
    <scope>NUCLEOTIDE SEQUENCE [LARGE SCALE GENOMIC DNA]</scope>
    <source>
        <strain evidence="1 2">Z7542</strain>
    </source>
</reference>
<protein>
    <submittedName>
        <fullName evidence="1">Uncharacterized protein</fullName>
    </submittedName>
</protein>
<sequence length="37" mass="4377">MLRYYYKLMCIEYISAKAKQSTAYLINKKAQVMPAPF</sequence>
<dbReference type="EMBL" id="LXHC01000005">
    <property type="protein sequence ID" value="OAU97687.1"/>
    <property type="molecule type" value="Genomic_DNA"/>
</dbReference>
<comment type="caution">
    <text evidence="1">The sequence shown here is derived from an EMBL/GenBank/DDBJ whole genome shotgun (WGS) entry which is preliminary data.</text>
</comment>
<dbReference type="PATRIC" id="fig|480.237.peg.531"/>
<proteinExistence type="predicted"/>
<name>A0A198UR01_MORCA</name>
<accession>A0A198UR01</accession>
<dbReference type="Proteomes" id="UP000078228">
    <property type="component" value="Unassembled WGS sequence"/>
</dbReference>
<dbReference type="AlphaFoldDB" id="A0A198UR01"/>
<keyword evidence="2" id="KW-1185">Reference proteome</keyword>
<organism evidence="1 2">
    <name type="scientific">Moraxella catarrhalis</name>
    <name type="common">Branhamella catarrhalis</name>
    <dbReference type="NCBI Taxonomy" id="480"/>
    <lineage>
        <taxon>Bacteria</taxon>
        <taxon>Pseudomonadati</taxon>
        <taxon>Pseudomonadota</taxon>
        <taxon>Gammaproteobacteria</taxon>
        <taxon>Moraxellales</taxon>
        <taxon>Moraxellaceae</taxon>
        <taxon>Moraxella</taxon>
    </lineage>
</organism>
<evidence type="ECO:0000313" key="2">
    <source>
        <dbReference type="Proteomes" id="UP000078228"/>
    </source>
</evidence>
<gene>
    <name evidence="1" type="ORF">AO384_0373</name>
</gene>
<evidence type="ECO:0000313" key="1">
    <source>
        <dbReference type="EMBL" id="OAU97687.1"/>
    </source>
</evidence>